<sequence>MFSLGNALARELSSHEEHVARELSWLRKILVREPGAVVL</sequence>
<protein>
    <submittedName>
        <fullName evidence="1">Uncharacterized protein</fullName>
    </submittedName>
</protein>
<organism evidence="1 2">
    <name type="scientific">Actinomyces urogenitalis DSM 15434</name>
    <dbReference type="NCBI Taxonomy" id="525246"/>
    <lineage>
        <taxon>Bacteria</taxon>
        <taxon>Bacillati</taxon>
        <taxon>Actinomycetota</taxon>
        <taxon>Actinomycetes</taxon>
        <taxon>Actinomycetales</taxon>
        <taxon>Actinomycetaceae</taxon>
        <taxon>Actinomyces</taxon>
    </lineage>
</organism>
<evidence type="ECO:0000313" key="1">
    <source>
        <dbReference type="EMBL" id="EEH66104.1"/>
    </source>
</evidence>
<reference evidence="1 2" key="1">
    <citation type="submission" date="2009-01" db="EMBL/GenBank/DDBJ databases">
        <authorList>
            <person name="Qin X."/>
            <person name="Bachman B."/>
            <person name="Battles P."/>
            <person name="Bell A."/>
            <person name="Bess C."/>
            <person name="Bickham C."/>
            <person name="Chaboub L."/>
            <person name="Chen D."/>
            <person name="Coyle M."/>
            <person name="Deiros D.R."/>
            <person name="Dinh H."/>
            <person name="Forbes L."/>
            <person name="Fowler G."/>
            <person name="Francisco L."/>
            <person name="Fu Q."/>
            <person name="Gubbala S."/>
            <person name="Hale W."/>
            <person name="Han Y."/>
            <person name="Hemphill L."/>
            <person name="Highlander S.K."/>
            <person name="Hirani K."/>
            <person name="Hogues M."/>
            <person name="Jackson L."/>
            <person name="Jakkamsetti A."/>
            <person name="Javaid M."/>
            <person name="Jiang H."/>
            <person name="Korchina V."/>
            <person name="Kovar C."/>
            <person name="Lara F."/>
            <person name="Lee S."/>
            <person name="Mata R."/>
            <person name="Mathew T."/>
            <person name="Moen C."/>
            <person name="Morales K."/>
            <person name="Munidasa M."/>
            <person name="Nazareth L."/>
            <person name="Ngo R."/>
            <person name="Nguyen L."/>
            <person name="Okwuonu G."/>
            <person name="Ongeri F."/>
            <person name="Patil S."/>
            <person name="Petrosino J."/>
            <person name="Pham C."/>
            <person name="Pham P."/>
            <person name="Pu L.-L."/>
            <person name="Puazo M."/>
            <person name="Raj R."/>
            <person name="Reid J."/>
            <person name="Rouhana J."/>
            <person name="Saada N."/>
            <person name="Shang Y."/>
            <person name="Simmons D."/>
            <person name="Thornton R."/>
            <person name="Warren J."/>
            <person name="Weissenberger G."/>
            <person name="Zhang J."/>
            <person name="Zhang L."/>
            <person name="Zhou C."/>
            <person name="Zhu D."/>
            <person name="Muzny D."/>
            <person name="Worley K."/>
            <person name="Gibbs R."/>
        </authorList>
    </citation>
    <scope>NUCLEOTIDE SEQUENCE [LARGE SCALE GENOMIC DNA]</scope>
    <source>
        <strain evidence="1 2">DSM 15434</strain>
    </source>
</reference>
<evidence type="ECO:0000313" key="2">
    <source>
        <dbReference type="Proteomes" id="UP000004778"/>
    </source>
</evidence>
<accession>C0W589</accession>
<dbReference type="HOGENOM" id="CLU_3303462_0_0_11"/>
<proteinExistence type="predicted"/>
<name>C0W589_9ACTO</name>
<gene>
    <name evidence="1" type="ORF">HMPREF0058_1033</name>
</gene>
<comment type="caution">
    <text evidence="1">The sequence shown here is derived from an EMBL/GenBank/DDBJ whole genome shotgun (WGS) entry which is preliminary data.</text>
</comment>
<dbReference type="EMBL" id="ACFH01000069">
    <property type="protein sequence ID" value="EEH66104.1"/>
    <property type="molecule type" value="Genomic_DNA"/>
</dbReference>
<dbReference type="Proteomes" id="UP000004778">
    <property type="component" value="Unassembled WGS sequence"/>
</dbReference>
<dbReference type="AlphaFoldDB" id="C0W589"/>
<keyword evidence="2" id="KW-1185">Reference proteome</keyword>